<dbReference type="Proteomes" id="UP000824890">
    <property type="component" value="Unassembled WGS sequence"/>
</dbReference>
<dbReference type="EMBL" id="JAGKQM010000017">
    <property type="protein sequence ID" value="KAH0871418.1"/>
    <property type="molecule type" value="Genomic_DNA"/>
</dbReference>
<dbReference type="PANTHER" id="PTHR15682">
    <property type="entry name" value="UNHEALTHY RIBOSOME BIOGENESIS PROTEIN 2 HOMOLOG"/>
    <property type="match status" value="1"/>
</dbReference>
<accession>A0ABQ7YU29</accession>
<dbReference type="PANTHER" id="PTHR15682:SF2">
    <property type="entry name" value="UNHEALTHY RIBOSOME BIOGENESIS PROTEIN 2 HOMOLOG"/>
    <property type="match status" value="1"/>
</dbReference>
<reference evidence="1 2" key="1">
    <citation type="submission" date="2021-05" db="EMBL/GenBank/DDBJ databases">
        <title>Genome Assembly of Synthetic Allotetraploid Brassica napus Reveals Homoeologous Exchanges between Subgenomes.</title>
        <authorList>
            <person name="Davis J.T."/>
        </authorList>
    </citation>
    <scope>NUCLEOTIDE SEQUENCE [LARGE SCALE GENOMIC DNA]</scope>
    <source>
        <strain evidence="2">cv. Da-Ae</strain>
        <tissue evidence="1">Seedling</tissue>
    </source>
</reference>
<dbReference type="InterPro" id="IPR052609">
    <property type="entry name" value="Ribosome_Biogenesis_Reg"/>
</dbReference>
<comment type="caution">
    <text evidence="1">The sequence shown here is derived from an EMBL/GenBank/DDBJ whole genome shotgun (WGS) entry which is preliminary data.</text>
</comment>
<proteinExistence type="predicted"/>
<sequence length="85" mass="10194">MNISFLFIFALKTTELQLRKQKEVFRHHCFKFLSTYIWMSPKQVDKNIIILQLLQGQLDEALRPIVYARIDSCSPKDFQYLHTVF</sequence>
<keyword evidence="2" id="KW-1185">Reference proteome</keyword>
<evidence type="ECO:0000313" key="1">
    <source>
        <dbReference type="EMBL" id="KAH0871418.1"/>
    </source>
</evidence>
<protein>
    <submittedName>
        <fullName evidence="1">Uncharacterized protein</fullName>
    </submittedName>
</protein>
<feature type="non-terminal residue" evidence="1">
    <location>
        <position position="85"/>
    </location>
</feature>
<gene>
    <name evidence="1" type="ORF">HID58_078440</name>
</gene>
<evidence type="ECO:0000313" key="2">
    <source>
        <dbReference type="Proteomes" id="UP000824890"/>
    </source>
</evidence>
<name>A0ABQ7YU29_BRANA</name>
<organism evidence="1 2">
    <name type="scientific">Brassica napus</name>
    <name type="common">Rape</name>
    <dbReference type="NCBI Taxonomy" id="3708"/>
    <lineage>
        <taxon>Eukaryota</taxon>
        <taxon>Viridiplantae</taxon>
        <taxon>Streptophyta</taxon>
        <taxon>Embryophyta</taxon>
        <taxon>Tracheophyta</taxon>
        <taxon>Spermatophyta</taxon>
        <taxon>Magnoliopsida</taxon>
        <taxon>eudicotyledons</taxon>
        <taxon>Gunneridae</taxon>
        <taxon>Pentapetalae</taxon>
        <taxon>rosids</taxon>
        <taxon>malvids</taxon>
        <taxon>Brassicales</taxon>
        <taxon>Brassicaceae</taxon>
        <taxon>Brassiceae</taxon>
        <taxon>Brassica</taxon>
    </lineage>
</organism>